<evidence type="ECO:0000256" key="5">
    <source>
        <dbReference type="SAM" id="MobiDB-lite"/>
    </source>
</evidence>
<feature type="compositionally biased region" description="Polar residues" evidence="5">
    <location>
        <begin position="12"/>
        <end position="29"/>
    </location>
</feature>
<dbReference type="InterPro" id="IPR011701">
    <property type="entry name" value="MFS"/>
</dbReference>
<accession>A0A8H8RVP1</accession>
<dbReference type="GO" id="GO:0022857">
    <property type="term" value="F:transmembrane transporter activity"/>
    <property type="evidence" value="ECO:0007669"/>
    <property type="project" value="InterPro"/>
</dbReference>
<dbReference type="AlphaFoldDB" id="A0A8H8RVP1"/>
<evidence type="ECO:0000256" key="2">
    <source>
        <dbReference type="ARBA" id="ARBA00022692"/>
    </source>
</evidence>
<feature type="domain" description="Major facilitator superfamily (MFS) profile" evidence="7">
    <location>
        <begin position="268"/>
        <end position="454"/>
    </location>
</feature>
<dbReference type="InterPro" id="IPR036259">
    <property type="entry name" value="MFS_trans_sf"/>
</dbReference>
<dbReference type="PROSITE" id="PS50850">
    <property type="entry name" value="MFS"/>
    <property type="match status" value="1"/>
</dbReference>
<evidence type="ECO:0000256" key="3">
    <source>
        <dbReference type="ARBA" id="ARBA00022989"/>
    </source>
</evidence>
<dbReference type="Proteomes" id="UP000462212">
    <property type="component" value="Unassembled WGS sequence"/>
</dbReference>
<feature type="transmembrane region" description="Helical" evidence="6">
    <location>
        <begin position="426"/>
        <end position="445"/>
    </location>
</feature>
<feature type="transmembrane region" description="Helical" evidence="6">
    <location>
        <begin position="362"/>
        <end position="384"/>
    </location>
</feature>
<feature type="region of interest" description="Disordered" evidence="5">
    <location>
        <begin position="1"/>
        <end position="40"/>
    </location>
</feature>
<feature type="transmembrane region" description="Helical" evidence="6">
    <location>
        <begin position="338"/>
        <end position="356"/>
    </location>
</feature>
<evidence type="ECO:0000256" key="6">
    <source>
        <dbReference type="SAM" id="Phobius"/>
    </source>
</evidence>
<comment type="subcellular location">
    <subcellularLocation>
        <location evidence="1">Membrane</location>
        <topology evidence="1">Multi-pass membrane protein</topology>
    </subcellularLocation>
</comment>
<dbReference type="Pfam" id="PF07690">
    <property type="entry name" value="MFS_1"/>
    <property type="match status" value="2"/>
</dbReference>
<feature type="transmembrane region" description="Helical" evidence="6">
    <location>
        <begin position="272"/>
        <end position="293"/>
    </location>
</feature>
<gene>
    <name evidence="8" type="primary">BSC6_0</name>
    <name evidence="8" type="ORF">LSUB1_G003083</name>
</gene>
<evidence type="ECO:0000259" key="7">
    <source>
        <dbReference type="PROSITE" id="PS50850"/>
    </source>
</evidence>
<dbReference type="FunFam" id="1.20.1250.20:FF:000286">
    <property type="entry name" value="MFS efflux transporter"/>
    <property type="match status" value="1"/>
</dbReference>
<feature type="transmembrane region" description="Helical" evidence="6">
    <location>
        <begin position="84"/>
        <end position="104"/>
    </location>
</feature>
<feature type="transmembrane region" description="Helical" evidence="6">
    <location>
        <begin position="308"/>
        <end position="326"/>
    </location>
</feature>
<organism evidence="8 9">
    <name type="scientific">Lachnellula subtilissima</name>
    <dbReference type="NCBI Taxonomy" id="602034"/>
    <lineage>
        <taxon>Eukaryota</taxon>
        <taxon>Fungi</taxon>
        <taxon>Dikarya</taxon>
        <taxon>Ascomycota</taxon>
        <taxon>Pezizomycotina</taxon>
        <taxon>Leotiomycetes</taxon>
        <taxon>Helotiales</taxon>
        <taxon>Lachnaceae</taxon>
        <taxon>Lachnellula</taxon>
    </lineage>
</organism>
<dbReference type="SUPFAM" id="SSF103473">
    <property type="entry name" value="MFS general substrate transporter"/>
    <property type="match status" value="1"/>
</dbReference>
<feature type="transmembrane region" description="Helical" evidence="6">
    <location>
        <begin position="174"/>
        <end position="191"/>
    </location>
</feature>
<name>A0A8H8RVP1_9HELO</name>
<dbReference type="EMBL" id="QGMJ01000119">
    <property type="protein sequence ID" value="TVY41877.1"/>
    <property type="molecule type" value="Genomic_DNA"/>
</dbReference>
<evidence type="ECO:0000256" key="1">
    <source>
        <dbReference type="ARBA" id="ARBA00004141"/>
    </source>
</evidence>
<feature type="transmembrane region" description="Helical" evidence="6">
    <location>
        <begin position="396"/>
        <end position="420"/>
    </location>
</feature>
<dbReference type="Gene3D" id="1.20.1250.20">
    <property type="entry name" value="MFS general substrate transporter like domains"/>
    <property type="match status" value="2"/>
</dbReference>
<evidence type="ECO:0000313" key="9">
    <source>
        <dbReference type="Proteomes" id="UP000462212"/>
    </source>
</evidence>
<reference evidence="8 9" key="1">
    <citation type="submission" date="2018-05" db="EMBL/GenBank/DDBJ databases">
        <title>Genome sequencing and assembly of the regulated plant pathogen Lachnellula willkommii and related sister species for the development of diagnostic species identification markers.</title>
        <authorList>
            <person name="Giroux E."/>
            <person name="Bilodeau G."/>
        </authorList>
    </citation>
    <scope>NUCLEOTIDE SEQUENCE [LARGE SCALE GENOMIC DNA]</scope>
    <source>
        <strain evidence="8 9">CBS 197.66</strain>
    </source>
</reference>
<dbReference type="OrthoDB" id="413079at2759"/>
<evidence type="ECO:0000256" key="4">
    <source>
        <dbReference type="ARBA" id="ARBA00023136"/>
    </source>
</evidence>
<feature type="transmembrane region" description="Helical" evidence="6">
    <location>
        <begin position="211"/>
        <end position="230"/>
    </location>
</feature>
<dbReference type="PANTHER" id="PTHR23514">
    <property type="entry name" value="BYPASS OF STOP CODON PROTEIN 6"/>
    <property type="match status" value="1"/>
</dbReference>
<keyword evidence="9" id="KW-1185">Reference proteome</keyword>
<keyword evidence="3 6" id="KW-1133">Transmembrane helix</keyword>
<dbReference type="GO" id="GO:0016020">
    <property type="term" value="C:membrane"/>
    <property type="evidence" value="ECO:0007669"/>
    <property type="project" value="UniProtKB-SubCell"/>
</dbReference>
<proteinExistence type="predicted"/>
<dbReference type="InterPro" id="IPR020846">
    <property type="entry name" value="MFS_dom"/>
</dbReference>
<dbReference type="InterPro" id="IPR051788">
    <property type="entry name" value="MFS_Transporter"/>
</dbReference>
<dbReference type="PANTHER" id="PTHR23514:SF16">
    <property type="entry name" value="TRANSPORTER, PUTATIVE (AFU_ORTHOLOGUE AFUA_2G17270)-RELATED"/>
    <property type="match status" value="1"/>
</dbReference>
<evidence type="ECO:0000313" key="8">
    <source>
        <dbReference type="EMBL" id="TVY41877.1"/>
    </source>
</evidence>
<keyword evidence="4 6" id="KW-0472">Membrane</keyword>
<comment type="caution">
    <text evidence="8">The sequence shown here is derived from an EMBL/GenBank/DDBJ whole genome shotgun (WGS) entry which is preliminary data.</text>
</comment>
<protein>
    <submittedName>
        <fullName evidence="8">Bypass of stop codon protein</fullName>
    </submittedName>
</protein>
<keyword evidence="2 6" id="KW-0812">Transmembrane</keyword>
<sequence>MAARDSIAVQERQPQPEGSISNEAPTIRNSTKSPEPPSPPPHQLLKLLSAAFSFFAAGANDGSLGSLIPYILSTYSISLSYISLIYLTTFLGWFLCALASPFLSTHLSLPSLLTLGAALQLASQTLRALPIISFPLFTFTFFLTGLGQAIQDSFSNTFVATLNLGGTTGKSHRWLGLIHAMYGLGLLIAPFTATGIANRASPSGGDKWERVWLWLTGISILNIFGVLYAFRDSAWRITTNGERGNDVEDDGEVEGERGNRGKWKQLLGMKNLYILALFFFFHLGVCSTSGGWVVEFLVRTRHGDLHKIGYVPSGFYGGLCLSRLILVEPTHRYGERRMLLLYSILSFAMQLVFWLVKNLATTIVMFSLMGFLMGPFFAAGVSVASKLFPPSIQAPALGLIFLIAQAGAAIFPSLIGLIAARAGVQVLPPIVAGLIVAMGVTWGFVPRVEGVHEE</sequence>
<feature type="transmembrane region" description="Helical" evidence="6">
    <location>
        <begin position="124"/>
        <end position="146"/>
    </location>
</feature>